<name>A0A1S8NJV9_CLOSA</name>
<sequence length="378" mass="43543">MKKILFVASTLSHIENFHMPYIKYFKEHGYSVHVIGKANNKSELKCIDKIIPVPFEKNMFSIKNFSNAIKIGKIIKSENYDIVSLHTTLAAFFTRLGIMLSFSKPNLVINTVHGYLFDSNSSFIKKIIMTMAEKITKCVTDTIIVMNRDDYKIAQKHKLYRNNIYSIDGMGINLSSYPPISYEDKIDLRKKHHFSINDFFLIYVAEFSKRKNQKFIIDTVDKLVKDGYTNIKLLLLGDGILLDELKTYTKELGISNNVFFIGYTEDTCTYYQMADICVSSSRIEGLPFNIMEAMCVGLPIVASNVKGHKDLVIPNENGFLFEYDNDSEFYTYIKAIYDSKEIQYKMSNKSLDLAENYSINNVLPKTINIILNEYKSHI</sequence>
<accession>A0A1S8NJV9</accession>
<keyword evidence="3" id="KW-0328">Glycosyltransferase</keyword>
<dbReference type="SUPFAM" id="SSF53756">
    <property type="entry name" value="UDP-Glycosyltransferase/glycogen phosphorylase"/>
    <property type="match status" value="1"/>
</dbReference>
<dbReference type="InterPro" id="IPR028098">
    <property type="entry name" value="Glyco_trans_4-like_N"/>
</dbReference>
<dbReference type="AlphaFoldDB" id="A0A1S8NJV9"/>
<comment type="caution">
    <text evidence="3">The sequence shown here is derived from an EMBL/GenBank/DDBJ whole genome shotgun (WGS) entry which is preliminary data.</text>
</comment>
<protein>
    <submittedName>
        <fullName evidence="3">Putative glycosyltransferase EpsD</fullName>
        <ecNumber evidence="3">2.4.-.-</ecNumber>
    </submittedName>
</protein>
<dbReference type="Pfam" id="PF13477">
    <property type="entry name" value="Glyco_trans_4_2"/>
    <property type="match status" value="1"/>
</dbReference>
<dbReference type="PANTHER" id="PTHR12526">
    <property type="entry name" value="GLYCOSYLTRANSFERASE"/>
    <property type="match status" value="1"/>
</dbReference>
<proteinExistence type="predicted"/>
<evidence type="ECO:0000313" key="3">
    <source>
        <dbReference type="EMBL" id="OOM16521.1"/>
    </source>
</evidence>
<dbReference type="PANTHER" id="PTHR12526:SF630">
    <property type="entry name" value="GLYCOSYLTRANSFERASE"/>
    <property type="match status" value="1"/>
</dbReference>
<organism evidence="3 4">
    <name type="scientific">Clostridium saccharobutylicum</name>
    <dbReference type="NCBI Taxonomy" id="169679"/>
    <lineage>
        <taxon>Bacteria</taxon>
        <taxon>Bacillati</taxon>
        <taxon>Bacillota</taxon>
        <taxon>Clostridia</taxon>
        <taxon>Eubacteriales</taxon>
        <taxon>Clostridiaceae</taxon>
        <taxon>Clostridium</taxon>
    </lineage>
</organism>
<dbReference type="EC" id="2.4.-.-" evidence="3"/>
<dbReference type="Proteomes" id="UP000191154">
    <property type="component" value="Unassembled WGS sequence"/>
</dbReference>
<evidence type="ECO:0000313" key="4">
    <source>
        <dbReference type="Proteomes" id="UP000191154"/>
    </source>
</evidence>
<reference evidence="3 4" key="1">
    <citation type="submission" date="2016-05" db="EMBL/GenBank/DDBJ databases">
        <title>Microbial solvent formation.</title>
        <authorList>
            <person name="Poehlein A."/>
            <person name="Montoya Solano J.D."/>
            <person name="Flitsch S."/>
            <person name="Krabben P."/>
            <person name="Duerre P."/>
            <person name="Daniel R."/>
        </authorList>
    </citation>
    <scope>NUCLEOTIDE SEQUENCE [LARGE SCALE GENOMIC DNA]</scope>
    <source>
        <strain evidence="3 4">L1-8</strain>
    </source>
</reference>
<feature type="domain" description="Glycosyl transferase family 1" evidence="1">
    <location>
        <begin position="185"/>
        <end position="349"/>
    </location>
</feature>
<dbReference type="GO" id="GO:0016757">
    <property type="term" value="F:glycosyltransferase activity"/>
    <property type="evidence" value="ECO:0007669"/>
    <property type="project" value="UniProtKB-KW"/>
</dbReference>
<dbReference type="Gene3D" id="3.40.50.2000">
    <property type="entry name" value="Glycogen Phosphorylase B"/>
    <property type="match status" value="2"/>
</dbReference>
<feature type="domain" description="Glycosyltransferase subfamily 4-like N-terminal" evidence="2">
    <location>
        <begin position="3"/>
        <end position="139"/>
    </location>
</feature>
<dbReference type="STRING" id="169679.CSACC_41830"/>
<dbReference type="EMBL" id="LZYZ01000001">
    <property type="protein sequence ID" value="OOM16521.1"/>
    <property type="molecule type" value="Genomic_DNA"/>
</dbReference>
<evidence type="ECO:0000259" key="1">
    <source>
        <dbReference type="Pfam" id="PF00534"/>
    </source>
</evidence>
<evidence type="ECO:0000259" key="2">
    <source>
        <dbReference type="Pfam" id="PF13477"/>
    </source>
</evidence>
<keyword evidence="3" id="KW-0808">Transferase</keyword>
<dbReference type="InterPro" id="IPR001296">
    <property type="entry name" value="Glyco_trans_1"/>
</dbReference>
<dbReference type="RefSeq" id="WP_077864225.1">
    <property type="nucleotide sequence ID" value="NZ_LZYZ01000001.1"/>
</dbReference>
<gene>
    <name evidence="3" type="primary">epsD</name>
    <name evidence="3" type="ORF">CLOSAC_07920</name>
</gene>
<dbReference type="Pfam" id="PF00534">
    <property type="entry name" value="Glycos_transf_1"/>
    <property type="match status" value="1"/>
</dbReference>